<keyword evidence="4" id="KW-1185">Reference proteome</keyword>
<keyword evidence="1" id="KW-0732">Signal</keyword>
<gene>
    <name evidence="3" type="ORF">HH304_13300</name>
</gene>
<protein>
    <submittedName>
        <fullName evidence="3">ChaN family lipoprotein</fullName>
    </submittedName>
</protein>
<dbReference type="InterPro" id="IPR007314">
    <property type="entry name" value="Cofac_haem-bd_dom"/>
</dbReference>
<dbReference type="Proteomes" id="UP000559010">
    <property type="component" value="Unassembled WGS sequence"/>
</dbReference>
<dbReference type="Pfam" id="PF04187">
    <property type="entry name" value="Cofac_haem_bdg"/>
    <property type="match status" value="1"/>
</dbReference>
<dbReference type="CDD" id="cd14727">
    <property type="entry name" value="ChanN-like"/>
    <property type="match status" value="1"/>
</dbReference>
<evidence type="ECO:0000313" key="4">
    <source>
        <dbReference type="Proteomes" id="UP000559010"/>
    </source>
</evidence>
<comment type="caution">
    <text evidence="3">The sequence shown here is derived from an EMBL/GenBank/DDBJ whole genome shotgun (WGS) entry which is preliminary data.</text>
</comment>
<feature type="signal peptide" evidence="1">
    <location>
        <begin position="1"/>
        <end position="22"/>
    </location>
</feature>
<dbReference type="SUPFAM" id="SSF159501">
    <property type="entry name" value="EreA/ChaN-like"/>
    <property type="match status" value="1"/>
</dbReference>
<organism evidence="3 4">
    <name type="scientific">Marinigracilibium pacificum</name>
    <dbReference type="NCBI Taxonomy" id="2729599"/>
    <lineage>
        <taxon>Bacteria</taxon>
        <taxon>Pseudomonadati</taxon>
        <taxon>Bacteroidota</taxon>
        <taxon>Cytophagia</taxon>
        <taxon>Cytophagales</taxon>
        <taxon>Flammeovirgaceae</taxon>
        <taxon>Marinigracilibium</taxon>
    </lineage>
</organism>
<reference evidence="3 4" key="1">
    <citation type="submission" date="2020-04" db="EMBL/GenBank/DDBJ databases">
        <title>Flammeovirgaceae bacterium KN852 isolated from deep sea.</title>
        <authorList>
            <person name="Zhang D.-C."/>
        </authorList>
    </citation>
    <scope>NUCLEOTIDE SEQUENCE [LARGE SCALE GENOMIC DNA]</scope>
    <source>
        <strain evidence="3 4">KN852</strain>
    </source>
</reference>
<evidence type="ECO:0000256" key="1">
    <source>
        <dbReference type="SAM" id="SignalP"/>
    </source>
</evidence>
<dbReference type="RefSeq" id="WP_169682455.1">
    <property type="nucleotide sequence ID" value="NZ_JABBNU010000008.1"/>
</dbReference>
<evidence type="ECO:0000313" key="3">
    <source>
        <dbReference type="EMBL" id="NMM49381.1"/>
    </source>
</evidence>
<dbReference type="EMBL" id="JABBNU010000008">
    <property type="protein sequence ID" value="NMM49381.1"/>
    <property type="molecule type" value="Genomic_DNA"/>
</dbReference>
<dbReference type="Gene3D" id="3.40.50.11550">
    <property type="match status" value="1"/>
</dbReference>
<evidence type="ECO:0000259" key="2">
    <source>
        <dbReference type="Pfam" id="PF04187"/>
    </source>
</evidence>
<proteinExistence type="predicted"/>
<keyword evidence="3" id="KW-0449">Lipoprotein</keyword>
<accession>A0A848J132</accession>
<feature type="chain" id="PRO_5033017300" evidence="1">
    <location>
        <begin position="23"/>
        <end position="290"/>
    </location>
</feature>
<sequence length="290" mass="32843">MRSLNFFYLPVILFFFSFPVQSQNSSFSLYQAFDSEGNSVQIPDKLNEIKNADVIFFGELHNQAVSHWLSLRILKSLPTEGLVAGFEMFETDQQMFLNELELGIITNKKLESVTHLWPNYSTDYAPLVDYSLSNSVSLLASNVPRRYASIVSKVGLDSLLLMQLPSDLVPEKKFDLPDYDTYNQIKQMGGHGHTMNMDYFVEAQALKDYTMATSIAKEFENGAKKVFHLNGSFHSTQHEGIIGFLTNKNPGLSVFTIEVIMQEEINQLEKENLNKADLIIVIPSDSPVTY</sequence>
<name>A0A848J132_9BACT</name>
<feature type="domain" description="Haem-binding uptake Tiki superfamily ChaN" evidence="2">
    <location>
        <begin position="46"/>
        <end position="242"/>
    </location>
</feature>
<dbReference type="AlphaFoldDB" id="A0A848J132"/>